<feature type="domain" description="Formyl transferase N-terminal" evidence="5">
    <location>
        <begin position="85"/>
        <end position="183"/>
    </location>
</feature>
<proteinExistence type="inferred from homology"/>
<dbReference type="EC" id="2.1.2.9" evidence="2"/>
<evidence type="ECO:0000256" key="3">
    <source>
        <dbReference type="ARBA" id="ARBA00022679"/>
    </source>
</evidence>
<dbReference type="InterPro" id="IPR011034">
    <property type="entry name" value="Formyl_transferase-like_C_sf"/>
</dbReference>
<dbReference type="SUPFAM" id="SSF50486">
    <property type="entry name" value="FMT C-terminal domain-like"/>
    <property type="match status" value="1"/>
</dbReference>
<feature type="domain" description="Formyl transferase C-terminal" evidence="6">
    <location>
        <begin position="210"/>
        <end position="313"/>
    </location>
</feature>
<keyword evidence="3" id="KW-0808">Transferase</keyword>
<protein>
    <recommendedName>
        <fullName evidence="2">methionyl-tRNA formyltransferase</fullName>
        <ecNumber evidence="2">2.1.2.9</ecNumber>
    </recommendedName>
</protein>
<dbReference type="AlphaFoldDB" id="A0A0H5RDH3"/>
<accession>A0A0H5RDH3</accession>
<dbReference type="InterPro" id="IPR002376">
    <property type="entry name" value="Formyl_transf_N"/>
</dbReference>
<dbReference type="CDD" id="cd08646">
    <property type="entry name" value="FMT_core_Met-tRNA-FMT_N"/>
    <property type="match status" value="1"/>
</dbReference>
<reference evidence="7" key="1">
    <citation type="submission" date="2015-04" db="EMBL/GenBank/DDBJ databases">
        <title>The genome sequence of the plant pathogenic Rhizarian Plasmodiophora brassicae reveals insights in its biotrophic life cycle and the origin of chitin synthesis.</title>
        <authorList>
            <person name="Schwelm A."/>
            <person name="Fogelqvist J."/>
            <person name="Knaust A."/>
            <person name="Julke S."/>
            <person name="Lilja T."/>
            <person name="Dhandapani V."/>
            <person name="Bonilla-Rosso G."/>
            <person name="Karlsson M."/>
            <person name="Shevchenko A."/>
            <person name="Choi S.R."/>
            <person name="Kim H.G."/>
            <person name="Park J.Y."/>
            <person name="Lim Y.P."/>
            <person name="Ludwig-Muller J."/>
            <person name="Dixelius C."/>
        </authorList>
    </citation>
    <scope>NUCLEOTIDE SEQUENCE</scope>
    <source>
        <tissue evidence="7">Potato root galls</tissue>
    </source>
</reference>
<organism evidence="7">
    <name type="scientific">Spongospora subterranea</name>
    <dbReference type="NCBI Taxonomy" id="70186"/>
    <lineage>
        <taxon>Eukaryota</taxon>
        <taxon>Sar</taxon>
        <taxon>Rhizaria</taxon>
        <taxon>Endomyxa</taxon>
        <taxon>Phytomyxea</taxon>
        <taxon>Plasmodiophorida</taxon>
        <taxon>Plasmodiophoridae</taxon>
        <taxon>Spongospora</taxon>
    </lineage>
</organism>
<dbReference type="EMBL" id="HACM01011339">
    <property type="protein sequence ID" value="CRZ11781.1"/>
    <property type="molecule type" value="Transcribed_RNA"/>
</dbReference>
<dbReference type="Gene3D" id="3.40.50.12230">
    <property type="match status" value="1"/>
</dbReference>
<dbReference type="Pfam" id="PF00551">
    <property type="entry name" value="Formyl_trans_N"/>
    <property type="match status" value="1"/>
</dbReference>
<dbReference type="PANTHER" id="PTHR11138">
    <property type="entry name" value="METHIONYL-TRNA FORMYLTRANSFERASE"/>
    <property type="match status" value="1"/>
</dbReference>
<dbReference type="InterPro" id="IPR005793">
    <property type="entry name" value="Formyl_trans_C"/>
</dbReference>
<dbReference type="InterPro" id="IPR041711">
    <property type="entry name" value="Met-tRNA-FMT_N"/>
</dbReference>
<dbReference type="SUPFAM" id="SSF53328">
    <property type="entry name" value="Formyltransferase"/>
    <property type="match status" value="1"/>
</dbReference>
<evidence type="ECO:0000313" key="7">
    <source>
        <dbReference type="EMBL" id="CRZ11781.1"/>
    </source>
</evidence>
<keyword evidence="4" id="KW-0648">Protein biosynthesis</keyword>
<dbReference type="GO" id="GO:0004479">
    <property type="term" value="F:methionyl-tRNA formyltransferase activity"/>
    <property type="evidence" value="ECO:0007669"/>
    <property type="project" value="UniProtKB-EC"/>
</dbReference>
<evidence type="ECO:0000259" key="5">
    <source>
        <dbReference type="Pfam" id="PF00551"/>
    </source>
</evidence>
<sequence length="318" mass="34903">MLGVWRRSFSSRTEVLFFGSDVFAVQHLRALVACGSVHVGNVVAPSSDKSLPVAAFASEHGLAIHEAKTDFRMTNWALPEGNFALGVVVSFGFKIPERVIRRFPLGMINVHPSLLPAYRGASPIQSALLNGDQDTAVCVIDVDPDRVDSGCILGQTRTHISSTDTFTSLRDRLGSLGSDLLLNIVANVPLARQNCMPQVFSGALPRSAPKLKKSDAYVDFCSMDARRIGTIWRALFGNMVVHCNWRNKRLMLLMLKFDQNSTPDCLLDPGEMVYDKNTDSIVIGCLGGTLLNVTELQVATRKPCYALAFAHGYHIPRR</sequence>
<name>A0A0H5RDH3_9EUKA</name>
<evidence type="ECO:0000256" key="2">
    <source>
        <dbReference type="ARBA" id="ARBA00012261"/>
    </source>
</evidence>
<evidence type="ECO:0000259" key="6">
    <source>
        <dbReference type="Pfam" id="PF02911"/>
    </source>
</evidence>
<evidence type="ECO:0000256" key="4">
    <source>
        <dbReference type="ARBA" id="ARBA00022917"/>
    </source>
</evidence>
<evidence type="ECO:0000256" key="1">
    <source>
        <dbReference type="ARBA" id="ARBA00010699"/>
    </source>
</evidence>
<dbReference type="PANTHER" id="PTHR11138:SF5">
    <property type="entry name" value="METHIONYL-TRNA FORMYLTRANSFERASE, MITOCHONDRIAL"/>
    <property type="match status" value="1"/>
</dbReference>
<dbReference type="InterPro" id="IPR036477">
    <property type="entry name" value="Formyl_transf_N_sf"/>
</dbReference>
<comment type="similarity">
    <text evidence="1">Belongs to the Fmt family.</text>
</comment>
<dbReference type="GO" id="GO:0005739">
    <property type="term" value="C:mitochondrion"/>
    <property type="evidence" value="ECO:0007669"/>
    <property type="project" value="TreeGrafter"/>
</dbReference>
<dbReference type="Pfam" id="PF02911">
    <property type="entry name" value="Formyl_trans_C"/>
    <property type="match status" value="1"/>
</dbReference>